<evidence type="ECO:0000313" key="2">
    <source>
        <dbReference type="EMBL" id="MQY44141.1"/>
    </source>
</evidence>
<dbReference type="RefSeq" id="WP_153549035.1">
    <property type="nucleotide sequence ID" value="NZ_WIXK01000011.1"/>
</dbReference>
<feature type="signal peptide" evidence="1">
    <location>
        <begin position="1"/>
        <end position="18"/>
    </location>
</feature>
<keyword evidence="3" id="KW-1185">Reference proteome</keyword>
<dbReference type="AlphaFoldDB" id="A0A844B222"/>
<dbReference type="InterPro" id="IPR021308">
    <property type="entry name" value="GfcB"/>
</dbReference>
<gene>
    <name evidence="2" type="ORF">GG681_15960</name>
</gene>
<keyword evidence="2" id="KW-0449">Lipoprotein</keyword>
<dbReference type="PROSITE" id="PS51257">
    <property type="entry name" value="PROKAR_LIPOPROTEIN"/>
    <property type="match status" value="1"/>
</dbReference>
<proteinExistence type="predicted"/>
<protein>
    <submittedName>
        <fullName evidence="2">YjbF family lipoprotein</fullName>
    </submittedName>
</protein>
<evidence type="ECO:0000313" key="3">
    <source>
        <dbReference type="Proteomes" id="UP000436694"/>
    </source>
</evidence>
<dbReference type="Pfam" id="PF11102">
    <property type="entry name" value="YjbF"/>
    <property type="match status" value="1"/>
</dbReference>
<sequence length="225" mass="25211">MMRLIPTAALLLALVACAKGPEKKPLELEILSTIREQIALRRAPKQDRPPLTRAFLDTVTSPYIEVTLEESDIFAYLQPQIVRRDDGPGEVITWVTEDQVTVTLRDGILIATRGLRGDLLSASTLARSGGAKGPEGQGARRFDLRLGDHESKQLEFACVVRDLGPKPLEIVEVTYPTRHLQEYCENESGHIVNDFWVGSRSGRIWQSRQWAGPLNGYIRIRQLTL</sequence>
<name>A0A844B222_9RHOB</name>
<dbReference type="Gene3D" id="2.40.360.10">
    <property type="entry name" value="YmcC-like"/>
    <property type="match status" value="1"/>
</dbReference>
<dbReference type="InterPro" id="IPR023373">
    <property type="entry name" value="YmcC_sf"/>
</dbReference>
<keyword evidence="1" id="KW-0732">Signal</keyword>
<evidence type="ECO:0000256" key="1">
    <source>
        <dbReference type="SAM" id="SignalP"/>
    </source>
</evidence>
<reference evidence="2 3" key="1">
    <citation type="submission" date="2019-10" db="EMBL/GenBank/DDBJ databases">
        <title>Epibacterium sp. nov., isolated from seawater.</title>
        <authorList>
            <person name="Zhang X."/>
            <person name="Li N."/>
        </authorList>
    </citation>
    <scope>NUCLEOTIDE SEQUENCE [LARGE SCALE GENOMIC DNA]</scope>
    <source>
        <strain evidence="2 3">SM1969</strain>
    </source>
</reference>
<dbReference type="SUPFAM" id="SSF159270">
    <property type="entry name" value="YmcC-like"/>
    <property type="match status" value="1"/>
</dbReference>
<accession>A0A844B222</accession>
<dbReference type="Proteomes" id="UP000436694">
    <property type="component" value="Unassembled WGS sequence"/>
</dbReference>
<feature type="chain" id="PRO_5032997340" evidence="1">
    <location>
        <begin position="19"/>
        <end position="225"/>
    </location>
</feature>
<organism evidence="2 3">
    <name type="scientific">Tritonibacter aquimaris</name>
    <dbReference type="NCBI Taxonomy" id="2663379"/>
    <lineage>
        <taxon>Bacteria</taxon>
        <taxon>Pseudomonadati</taxon>
        <taxon>Pseudomonadota</taxon>
        <taxon>Alphaproteobacteria</taxon>
        <taxon>Rhodobacterales</taxon>
        <taxon>Paracoccaceae</taxon>
        <taxon>Tritonibacter</taxon>
    </lineage>
</organism>
<dbReference type="EMBL" id="WIXK01000011">
    <property type="protein sequence ID" value="MQY44141.1"/>
    <property type="molecule type" value="Genomic_DNA"/>
</dbReference>
<comment type="caution">
    <text evidence="2">The sequence shown here is derived from an EMBL/GenBank/DDBJ whole genome shotgun (WGS) entry which is preliminary data.</text>
</comment>